<dbReference type="Proteomes" id="UP000466906">
    <property type="component" value="Chromosome"/>
</dbReference>
<evidence type="ECO:0000313" key="2">
    <source>
        <dbReference type="EMBL" id="BBX27778.1"/>
    </source>
</evidence>
<gene>
    <name evidence="2" type="ORF">MALV_29030</name>
</gene>
<protein>
    <submittedName>
        <fullName evidence="2">Uncharacterized protein</fullName>
    </submittedName>
</protein>
<proteinExistence type="predicted"/>
<dbReference type="KEGG" id="malv:MALV_29030"/>
<feature type="region of interest" description="Disordered" evidence="1">
    <location>
        <begin position="1"/>
        <end position="46"/>
    </location>
</feature>
<organism evidence="2 3">
    <name type="scientific">Mycolicibacterium alvei</name>
    <dbReference type="NCBI Taxonomy" id="67081"/>
    <lineage>
        <taxon>Bacteria</taxon>
        <taxon>Bacillati</taxon>
        <taxon>Actinomycetota</taxon>
        <taxon>Actinomycetes</taxon>
        <taxon>Mycobacteriales</taxon>
        <taxon>Mycobacteriaceae</taxon>
        <taxon>Mycolicibacterium</taxon>
    </lineage>
</organism>
<dbReference type="AlphaFoldDB" id="A0A6N4UTP7"/>
<feature type="compositionally biased region" description="Low complexity" evidence="1">
    <location>
        <begin position="27"/>
        <end position="46"/>
    </location>
</feature>
<reference evidence="2 3" key="1">
    <citation type="journal article" date="2019" name="Emerg. Microbes Infect.">
        <title>Comprehensive subspecies identification of 175 nontuberculous mycobacteria species based on 7547 genomic profiles.</title>
        <authorList>
            <person name="Matsumoto Y."/>
            <person name="Kinjo T."/>
            <person name="Motooka D."/>
            <person name="Nabeya D."/>
            <person name="Jung N."/>
            <person name="Uechi K."/>
            <person name="Horii T."/>
            <person name="Iida T."/>
            <person name="Fujita J."/>
            <person name="Nakamura S."/>
        </authorList>
    </citation>
    <scope>NUCLEOTIDE SEQUENCE [LARGE SCALE GENOMIC DNA]</scope>
    <source>
        <strain evidence="2 3">JCM 12272</strain>
    </source>
</reference>
<name>A0A6N4UTP7_9MYCO</name>
<sequence length="82" mass="8324">MSEHGAPSTTPPVIPGTHEGSLQPTGSAPAGDGATIAAATSSPAVATTGIRTYDTVARLNPAASSRPTRWDIVRQKTEEVAQ</sequence>
<accession>A0A6N4UTP7</accession>
<keyword evidence="3" id="KW-1185">Reference proteome</keyword>
<evidence type="ECO:0000313" key="3">
    <source>
        <dbReference type="Proteomes" id="UP000466906"/>
    </source>
</evidence>
<dbReference type="EMBL" id="AP022565">
    <property type="protein sequence ID" value="BBX27778.1"/>
    <property type="molecule type" value="Genomic_DNA"/>
</dbReference>
<evidence type="ECO:0000256" key="1">
    <source>
        <dbReference type="SAM" id="MobiDB-lite"/>
    </source>
</evidence>